<comment type="similarity">
    <text evidence="6">Belongs to the class I-like SAM-binding methyltransferase superfamily. MenG/UbiE family.</text>
</comment>
<dbReference type="FunFam" id="3.40.50.150:FF:000086">
    <property type="entry name" value="Demethylmenaquinone methyltransferase"/>
    <property type="match status" value="1"/>
</dbReference>
<comment type="pathway">
    <text evidence="6">Quinol/quinone metabolism; menaquinone biosynthesis; menaquinol from 1,4-dihydroxy-2-naphthoate: step 2/2.</text>
</comment>
<organism evidence="7 8">
    <name type="scientific">Collibacillus ludicampi</name>
    <dbReference type="NCBI Taxonomy" id="2771369"/>
    <lineage>
        <taxon>Bacteria</taxon>
        <taxon>Bacillati</taxon>
        <taxon>Bacillota</taxon>
        <taxon>Bacilli</taxon>
        <taxon>Bacillales</taxon>
        <taxon>Alicyclobacillaceae</taxon>
        <taxon>Collibacillus</taxon>
    </lineage>
</organism>
<dbReference type="NCBIfam" id="NF001244">
    <property type="entry name" value="PRK00216.1-5"/>
    <property type="match status" value="1"/>
</dbReference>
<sequence>MADFLSKEEKVHYVFSRIAKHYDLMNTVLSFRRHKAWRKFAMSRMNVKPGQSAIDVAAGTGDWTISLAQAVGPQGRIVGLDFCQEMLDCAIPKVAEAGVSKQVQLIQGNAMDLPFADNTFDYATIGFALRNVPDVKHVLQEMTRVVKPGGMVVSLELSKPTWPPFSKLYYLYFEKILPAIGSLASKDHVSYQWLPESLKDFPDAPTLAGMFEQAGLDHVKYWLLTGGIAAVHIGYKSKV</sequence>
<keyword evidence="3 6" id="KW-0808">Transferase</keyword>
<dbReference type="GO" id="GO:0032259">
    <property type="term" value="P:methylation"/>
    <property type="evidence" value="ECO:0007669"/>
    <property type="project" value="UniProtKB-KW"/>
</dbReference>
<dbReference type="SUPFAM" id="SSF53335">
    <property type="entry name" value="S-adenosyl-L-methionine-dependent methyltransferases"/>
    <property type="match status" value="1"/>
</dbReference>
<dbReference type="AlphaFoldDB" id="A0AAV4LKD7"/>
<dbReference type="InterPro" id="IPR023576">
    <property type="entry name" value="UbiE/COQ5_MeTrFase_CS"/>
</dbReference>
<dbReference type="Pfam" id="PF01209">
    <property type="entry name" value="Ubie_methyltran"/>
    <property type="match status" value="1"/>
</dbReference>
<evidence type="ECO:0000256" key="6">
    <source>
        <dbReference type="HAMAP-Rule" id="MF_01813"/>
    </source>
</evidence>
<feature type="binding site" evidence="6">
    <location>
        <position position="60"/>
    </location>
    <ligand>
        <name>S-adenosyl-L-methionine</name>
        <dbReference type="ChEBI" id="CHEBI:59789"/>
    </ligand>
</feature>
<evidence type="ECO:0000256" key="5">
    <source>
        <dbReference type="ARBA" id="ARBA00059758"/>
    </source>
</evidence>
<gene>
    <name evidence="6 7" type="primary">menG</name>
    <name evidence="7" type="ORF">DNHGIG_37450</name>
</gene>
<evidence type="ECO:0000256" key="1">
    <source>
        <dbReference type="ARBA" id="ARBA00022428"/>
    </source>
</evidence>
<dbReference type="PROSITE" id="PS01184">
    <property type="entry name" value="UBIE_2"/>
    <property type="match status" value="1"/>
</dbReference>
<dbReference type="EC" id="2.1.1.163" evidence="6"/>
<dbReference type="CDD" id="cd02440">
    <property type="entry name" value="AdoMet_MTases"/>
    <property type="match status" value="1"/>
</dbReference>
<keyword evidence="1 6" id="KW-0474">Menaquinone biosynthesis</keyword>
<dbReference type="PANTHER" id="PTHR43591">
    <property type="entry name" value="METHYLTRANSFERASE"/>
    <property type="match status" value="1"/>
</dbReference>
<dbReference type="NCBIfam" id="NF001243">
    <property type="entry name" value="PRK00216.1-4"/>
    <property type="match status" value="1"/>
</dbReference>
<dbReference type="PROSITE" id="PS51608">
    <property type="entry name" value="SAM_MT_UBIE"/>
    <property type="match status" value="1"/>
</dbReference>
<dbReference type="PROSITE" id="PS01183">
    <property type="entry name" value="UBIE_1"/>
    <property type="match status" value="1"/>
</dbReference>
<dbReference type="PANTHER" id="PTHR43591:SF24">
    <property type="entry name" value="2-METHOXY-6-POLYPRENYL-1,4-BENZOQUINOL METHYLASE, MITOCHONDRIAL"/>
    <property type="match status" value="1"/>
</dbReference>
<dbReference type="NCBIfam" id="TIGR01934">
    <property type="entry name" value="MenG_MenH_UbiE"/>
    <property type="match status" value="1"/>
</dbReference>
<dbReference type="InterPro" id="IPR029063">
    <property type="entry name" value="SAM-dependent_MTases_sf"/>
</dbReference>
<dbReference type="EMBL" id="BOQE01000001">
    <property type="protein sequence ID" value="GIM48196.1"/>
    <property type="molecule type" value="Genomic_DNA"/>
</dbReference>
<evidence type="ECO:0000256" key="3">
    <source>
        <dbReference type="ARBA" id="ARBA00022679"/>
    </source>
</evidence>
<keyword evidence="4 6" id="KW-0949">S-adenosyl-L-methionine</keyword>
<evidence type="ECO:0000313" key="7">
    <source>
        <dbReference type="EMBL" id="GIM48196.1"/>
    </source>
</evidence>
<comment type="catalytic activity">
    <reaction evidence="6">
        <text>a 2-demethylmenaquinol + S-adenosyl-L-methionine = a menaquinol + S-adenosyl-L-homocysteine + H(+)</text>
        <dbReference type="Rhea" id="RHEA:42640"/>
        <dbReference type="Rhea" id="RHEA-COMP:9539"/>
        <dbReference type="Rhea" id="RHEA-COMP:9563"/>
        <dbReference type="ChEBI" id="CHEBI:15378"/>
        <dbReference type="ChEBI" id="CHEBI:18151"/>
        <dbReference type="ChEBI" id="CHEBI:55437"/>
        <dbReference type="ChEBI" id="CHEBI:57856"/>
        <dbReference type="ChEBI" id="CHEBI:59789"/>
        <dbReference type="EC" id="2.1.1.163"/>
    </reaction>
</comment>
<keyword evidence="2 6" id="KW-0489">Methyltransferase</keyword>
<dbReference type="InterPro" id="IPR004033">
    <property type="entry name" value="UbiE/COQ5_MeTrFase"/>
</dbReference>
<name>A0AAV4LKD7_9BACL</name>
<comment type="caution">
    <text evidence="7">The sequence shown here is derived from an EMBL/GenBank/DDBJ whole genome shotgun (WGS) entry which is preliminary data.</text>
</comment>
<evidence type="ECO:0000256" key="4">
    <source>
        <dbReference type="ARBA" id="ARBA00022691"/>
    </source>
</evidence>
<dbReference type="GO" id="GO:0043770">
    <property type="term" value="F:demethylmenaquinone methyltransferase activity"/>
    <property type="evidence" value="ECO:0007669"/>
    <property type="project" value="UniProtKB-UniRule"/>
</dbReference>
<reference evidence="7" key="1">
    <citation type="journal article" date="2023" name="Int. J. Syst. Evol. Microbiol.">
        <title>Collibacillus ludicampi gen. nov., sp. nov., a new soil bacterium of the family Alicyclobacillaceae.</title>
        <authorList>
            <person name="Jojima T."/>
            <person name="Ioku Y."/>
            <person name="Fukuta Y."/>
            <person name="Shirasaka N."/>
            <person name="Matsumura Y."/>
            <person name="Mori M."/>
        </authorList>
    </citation>
    <scope>NUCLEOTIDE SEQUENCE</scope>
    <source>
        <strain evidence="7">TP075</strain>
    </source>
</reference>
<accession>A0AAV4LKD7</accession>
<comment type="function">
    <text evidence="5 6">Methyltransferase required for the conversion of demethylmenaquinol (DMKH2) to menaquinol (MKH2).</text>
</comment>
<proteinExistence type="inferred from homology"/>
<protein>
    <recommendedName>
        <fullName evidence="6">Demethylmenaquinone methyltransferase</fullName>
        <ecNumber evidence="6">2.1.1.163</ecNumber>
    </recommendedName>
</protein>
<dbReference type="GO" id="GO:0009234">
    <property type="term" value="P:menaquinone biosynthetic process"/>
    <property type="evidence" value="ECO:0007669"/>
    <property type="project" value="UniProtKB-UniRule"/>
</dbReference>
<dbReference type="Gene3D" id="3.40.50.150">
    <property type="entry name" value="Vaccinia Virus protein VP39"/>
    <property type="match status" value="1"/>
</dbReference>
<dbReference type="Proteomes" id="UP001057291">
    <property type="component" value="Unassembled WGS sequence"/>
</dbReference>
<dbReference type="RefSeq" id="WP_282201096.1">
    <property type="nucleotide sequence ID" value="NZ_BOQE01000001.1"/>
</dbReference>
<comment type="caution">
    <text evidence="6">Lacks conserved residue(s) required for the propagation of feature annotation.</text>
</comment>
<keyword evidence="8" id="KW-1185">Reference proteome</keyword>
<feature type="binding site" evidence="6">
    <location>
        <position position="81"/>
    </location>
    <ligand>
        <name>S-adenosyl-L-methionine</name>
        <dbReference type="ChEBI" id="CHEBI:59789"/>
    </ligand>
</feature>
<dbReference type="HAMAP" id="MF_01813">
    <property type="entry name" value="MenG_UbiE_methyltr"/>
    <property type="match status" value="1"/>
</dbReference>
<evidence type="ECO:0000256" key="2">
    <source>
        <dbReference type="ARBA" id="ARBA00022603"/>
    </source>
</evidence>
<feature type="binding site" evidence="6">
    <location>
        <begin position="109"/>
        <end position="110"/>
    </location>
    <ligand>
        <name>S-adenosyl-L-methionine</name>
        <dbReference type="ChEBI" id="CHEBI:59789"/>
    </ligand>
</feature>
<evidence type="ECO:0000313" key="8">
    <source>
        <dbReference type="Proteomes" id="UP001057291"/>
    </source>
</evidence>